<sequence length="496" mass="58490">MEIKALEKNVSLELQLLDHLQQEGEWRSTEELASLLKINTKKTGSLITHLTHKIKTLNSRDLVLKTVRGRGNLLVVKSNKEYRRFRRSIIENTITYKIIFSIILYENSNVTKLSLDNFVSESLIKNKISQANKFLAIWGVKIVTRKKECQFIGEENQIRVMLQTLLWRLYRGEEWPFYQINKFLIKDIIYKFSENLNLDIKEITCNKLAYIFAINYSRFKRGNAIKVTQNIKEYSRLCHWIGSKTQIYDILTENYNFSKDETTFFILELITQRDIYEKLVESMGESSLLLKNTPADVGIQILLKKYNEYFKELTVEQSDLFYKNIYPCHIYADLFSNLIFSESEYYGLNIVSRYVPMMKKTIEGIIASLYIESELSLFLNDKYLLTEYLLAFSEFIPIVYKEKKITILVDTDASKTSEQFLINRLRNRFSDLYNLELITKIENADKDIDFIISTNTFSNYKNISDSVKNFIIHLFPTQREFDNIENYLQALSSKKI</sequence>
<evidence type="ECO:0000313" key="5">
    <source>
        <dbReference type="Proteomes" id="UP001157396"/>
    </source>
</evidence>
<feature type="domain" description="Mga helix-turn-helix" evidence="3">
    <location>
        <begin position="83"/>
        <end position="163"/>
    </location>
</feature>
<dbReference type="AlphaFoldDB" id="A0AA43PGU3"/>
<evidence type="ECO:0000259" key="3">
    <source>
        <dbReference type="Pfam" id="PF05043"/>
    </source>
</evidence>
<keyword evidence="2" id="KW-0804">Transcription</keyword>
<name>A0AA43PGU3_9LACT</name>
<dbReference type="PANTHER" id="PTHR30185:SF13">
    <property type="entry name" value="LICABCH OPERON REGULATOR-RELATED"/>
    <property type="match status" value="1"/>
</dbReference>
<dbReference type="Pfam" id="PF05043">
    <property type="entry name" value="Mga"/>
    <property type="match status" value="1"/>
</dbReference>
<dbReference type="InterPro" id="IPR050661">
    <property type="entry name" value="BglG_antiterminators"/>
</dbReference>
<dbReference type="Proteomes" id="UP001157396">
    <property type="component" value="Unassembled WGS sequence"/>
</dbReference>
<proteinExistence type="predicted"/>
<keyword evidence="1" id="KW-0805">Transcription regulation</keyword>
<dbReference type="RefSeq" id="WP_265149438.1">
    <property type="nucleotide sequence ID" value="NZ_AP026069.1"/>
</dbReference>
<evidence type="ECO:0000256" key="1">
    <source>
        <dbReference type="ARBA" id="ARBA00023015"/>
    </source>
</evidence>
<comment type="caution">
    <text evidence="4">The sequence shown here is derived from an EMBL/GenBank/DDBJ whole genome shotgun (WGS) entry which is preliminary data.</text>
</comment>
<organism evidence="4 5">
    <name type="scientific">Lactococcus garvieae</name>
    <dbReference type="NCBI Taxonomy" id="1363"/>
    <lineage>
        <taxon>Bacteria</taxon>
        <taxon>Bacillati</taxon>
        <taxon>Bacillota</taxon>
        <taxon>Bacilli</taxon>
        <taxon>Lactobacillales</taxon>
        <taxon>Streptococcaceae</taxon>
        <taxon>Lactococcus</taxon>
    </lineage>
</organism>
<accession>A0AA43PGU3</accession>
<protein>
    <submittedName>
        <fullName evidence="4">Helix-turn-helix domain-containing protein</fullName>
    </submittedName>
</protein>
<dbReference type="InterPro" id="IPR007737">
    <property type="entry name" value="Mga_HTH"/>
</dbReference>
<gene>
    <name evidence="4" type="ORF">QHR29_02885</name>
</gene>
<evidence type="ECO:0000313" key="4">
    <source>
        <dbReference type="EMBL" id="MDH7959413.1"/>
    </source>
</evidence>
<dbReference type="PANTHER" id="PTHR30185">
    <property type="entry name" value="CRYPTIC BETA-GLUCOSIDE BGL OPERON ANTITERMINATOR"/>
    <property type="match status" value="1"/>
</dbReference>
<reference evidence="4" key="1">
    <citation type="submission" date="2023-04" db="EMBL/GenBank/DDBJ databases">
        <title>Genomic analysis of Lactococcus garvieae isolates.</title>
        <authorList>
            <person name="Zhanghang C."/>
        </authorList>
    </citation>
    <scope>NUCLEOTIDE SEQUENCE</scope>
    <source>
        <strain evidence="4">ZB-1</strain>
    </source>
</reference>
<dbReference type="EMBL" id="JARYTV010000002">
    <property type="protein sequence ID" value="MDH7959413.1"/>
    <property type="molecule type" value="Genomic_DNA"/>
</dbReference>
<evidence type="ECO:0000256" key="2">
    <source>
        <dbReference type="ARBA" id="ARBA00023163"/>
    </source>
</evidence>